<reference evidence="2" key="1">
    <citation type="submission" date="2021-04" db="EMBL/GenBank/DDBJ databases">
        <title>Genome based classification of Actinospica acidithermotolerans sp. nov., an actinobacterium isolated from an Indonesian hot spring.</title>
        <authorList>
            <person name="Kusuma A.B."/>
            <person name="Putra K.E."/>
            <person name="Nafisah S."/>
            <person name="Loh J."/>
            <person name="Nouioui I."/>
            <person name="Goodfellow M."/>
        </authorList>
    </citation>
    <scope>NUCLEOTIDE SEQUENCE</scope>
    <source>
        <strain evidence="2">DSM 45618</strain>
    </source>
</reference>
<sequence length="282" mass="29179">MTFSIVARSADGRHFGVAVASKFLAVGAMVPAAAVSRGERRGGALATQALANLSYKADGLRLLAEGTTAKETVQRLTSADEMAAHRQLGVVDADGQAATFTGPECLPWAGGAIGYGYAIQGNILAGSRVVALMEEAWLASDPRGPLSHRLLAALAAGDAAGGDSRGKQSAALLVVAPGEGYDGSDVLVDLRVDDHDEPVAQLGRLLALHDLLFGRSAPEMLLALEGELVAEVSRLLSQRGFVGEVGQALAAWGGRENLEMRLVEGKIDPVVLDYLRTGSGGL</sequence>
<dbReference type="SUPFAM" id="SSF56235">
    <property type="entry name" value="N-terminal nucleophile aminohydrolases (Ntn hydrolases)"/>
    <property type="match status" value="1"/>
</dbReference>
<keyword evidence="3" id="KW-1185">Reference proteome</keyword>
<dbReference type="Proteomes" id="UP000677913">
    <property type="component" value="Unassembled WGS sequence"/>
</dbReference>
<name>A0A8J8BG01_9ACTN</name>
<dbReference type="PANTHER" id="PTHR39328">
    <property type="entry name" value="BLL2871 PROTEIN"/>
    <property type="match status" value="1"/>
</dbReference>
<dbReference type="PANTHER" id="PTHR39328:SF1">
    <property type="entry name" value="BLL2871 PROTEIN"/>
    <property type="match status" value="1"/>
</dbReference>
<protein>
    <submittedName>
        <fullName evidence="2">DUF1028 domain-containing protein</fullName>
    </submittedName>
</protein>
<dbReference type="InterPro" id="IPR014927">
    <property type="entry name" value="PG-bd_2"/>
</dbReference>
<evidence type="ECO:0000259" key="1">
    <source>
        <dbReference type="Pfam" id="PF08823"/>
    </source>
</evidence>
<dbReference type="InterPro" id="IPR029055">
    <property type="entry name" value="Ntn_hydrolases_N"/>
</dbReference>
<gene>
    <name evidence="2" type="ORF">KGA66_19420</name>
</gene>
<dbReference type="EMBL" id="JAGSXH010000074">
    <property type="protein sequence ID" value="MBS2965229.1"/>
    <property type="molecule type" value="Genomic_DNA"/>
</dbReference>
<comment type="caution">
    <text evidence="2">The sequence shown here is derived from an EMBL/GenBank/DDBJ whole genome shotgun (WGS) entry which is preliminary data.</text>
</comment>
<dbReference type="Gene3D" id="3.60.20.10">
    <property type="entry name" value="Glutamine Phosphoribosylpyrophosphate, subunit 1, domain 1"/>
    <property type="match status" value="1"/>
</dbReference>
<dbReference type="Pfam" id="PF06267">
    <property type="entry name" value="DUF1028"/>
    <property type="match status" value="1"/>
</dbReference>
<feature type="domain" description="Putative peptidoglycan binding" evidence="1">
    <location>
        <begin position="216"/>
        <end position="275"/>
    </location>
</feature>
<organism evidence="2 3">
    <name type="scientific">Actinocrinis puniceicyclus</name>
    <dbReference type="NCBI Taxonomy" id="977794"/>
    <lineage>
        <taxon>Bacteria</taxon>
        <taxon>Bacillati</taxon>
        <taxon>Actinomycetota</taxon>
        <taxon>Actinomycetes</taxon>
        <taxon>Catenulisporales</taxon>
        <taxon>Actinospicaceae</taxon>
        <taxon>Actinocrinis</taxon>
    </lineage>
</organism>
<dbReference type="RefSeq" id="WP_211469585.1">
    <property type="nucleotide sequence ID" value="NZ_JAGSXH010000074.1"/>
</dbReference>
<evidence type="ECO:0000313" key="3">
    <source>
        <dbReference type="Proteomes" id="UP000677913"/>
    </source>
</evidence>
<dbReference type="Pfam" id="PF08823">
    <property type="entry name" value="PG_binding_2"/>
    <property type="match status" value="1"/>
</dbReference>
<accession>A0A8J8BG01</accession>
<proteinExistence type="predicted"/>
<evidence type="ECO:0000313" key="2">
    <source>
        <dbReference type="EMBL" id="MBS2965229.1"/>
    </source>
</evidence>
<dbReference type="AlphaFoldDB" id="A0A8J8BG01"/>
<dbReference type="InterPro" id="IPR010430">
    <property type="entry name" value="DUF1028"/>
</dbReference>